<accession>A0A9P6AM75</accession>
<dbReference type="OrthoDB" id="2736611at2759"/>
<evidence type="ECO:0000313" key="3">
    <source>
        <dbReference type="Proteomes" id="UP000886523"/>
    </source>
</evidence>
<feature type="compositionally biased region" description="Pro residues" evidence="1">
    <location>
        <begin position="287"/>
        <end position="296"/>
    </location>
</feature>
<feature type="compositionally biased region" description="Low complexity" evidence="1">
    <location>
        <begin position="265"/>
        <end position="286"/>
    </location>
</feature>
<protein>
    <submittedName>
        <fullName evidence="2">Uncharacterized protein</fullName>
    </submittedName>
</protein>
<name>A0A9P6AM75_9AGAM</name>
<sequence>MFSMMHSTSAAGDSAFTDITLPTDRKATIIAKIAINALVRDTVTLVREGVREDSASRRALHPLDHDLDTALAHRDDDLISWANDPRPLDFGNNTYATLLRILNVGTSASVLSLPGPKGKDLTPAEFAASLYHLAGPDSHNRRITDPFLPKGSAHPVFVIAFEHLHALLGSSKNDTRDFAVRIFAKALPRFGIRHVPPPPSQTGSGAPVKRPVWNSWISLGRPHPVDVQVHGPSLSKHSRFVLCLSARPGFRSEVPRRRPLGFNQTSPSMTSPSLLTRDSLPSTGPSLPTPQTPSPPSTNGSMLTSPSPIPSIILHPSLFDPAARAFTPDGKNIRFVTKLNSKGHHNQAILFNMWAVYIIALVDSDSPMGSLSADKKGMGPAWTKKHGSKGISSAMLIFLGIAWGSSITKLVGGYTGIHWGIRSKREIITLFNSFSASLNADPTFGPYDAVASLIGHPNASALATSQGLNIRASPLPSLPSSSSAPPGKRPLPLNLSPSSPPFDNDFLDGPSSHKRIHL</sequence>
<dbReference type="EMBL" id="MU129060">
    <property type="protein sequence ID" value="KAF9508353.1"/>
    <property type="molecule type" value="Genomic_DNA"/>
</dbReference>
<gene>
    <name evidence="2" type="ORF">BS47DRAFT_1397839</name>
</gene>
<dbReference type="Proteomes" id="UP000886523">
    <property type="component" value="Unassembled WGS sequence"/>
</dbReference>
<organism evidence="2 3">
    <name type="scientific">Hydnum rufescens UP504</name>
    <dbReference type="NCBI Taxonomy" id="1448309"/>
    <lineage>
        <taxon>Eukaryota</taxon>
        <taxon>Fungi</taxon>
        <taxon>Dikarya</taxon>
        <taxon>Basidiomycota</taxon>
        <taxon>Agaricomycotina</taxon>
        <taxon>Agaricomycetes</taxon>
        <taxon>Cantharellales</taxon>
        <taxon>Hydnaceae</taxon>
        <taxon>Hydnum</taxon>
    </lineage>
</organism>
<proteinExistence type="predicted"/>
<reference evidence="2" key="1">
    <citation type="journal article" date="2020" name="Nat. Commun.">
        <title>Large-scale genome sequencing of mycorrhizal fungi provides insights into the early evolution of symbiotic traits.</title>
        <authorList>
            <person name="Miyauchi S."/>
            <person name="Kiss E."/>
            <person name="Kuo A."/>
            <person name="Drula E."/>
            <person name="Kohler A."/>
            <person name="Sanchez-Garcia M."/>
            <person name="Morin E."/>
            <person name="Andreopoulos B."/>
            <person name="Barry K.W."/>
            <person name="Bonito G."/>
            <person name="Buee M."/>
            <person name="Carver A."/>
            <person name="Chen C."/>
            <person name="Cichocki N."/>
            <person name="Clum A."/>
            <person name="Culley D."/>
            <person name="Crous P.W."/>
            <person name="Fauchery L."/>
            <person name="Girlanda M."/>
            <person name="Hayes R.D."/>
            <person name="Keri Z."/>
            <person name="LaButti K."/>
            <person name="Lipzen A."/>
            <person name="Lombard V."/>
            <person name="Magnuson J."/>
            <person name="Maillard F."/>
            <person name="Murat C."/>
            <person name="Nolan M."/>
            <person name="Ohm R.A."/>
            <person name="Pangilinan J."/>
            <person name="Pereira M.F."/>
            <person name="Perotto S."/>
            <person name="Peter M."/>
            <person name="Pfister S."/>
            <person name="Riley R."/>
            <person name="Sitrit Y."/>
            <person name="Stielow J.B."/>
            <person name="Szollosi G."/>
            <person name="Zifcakova L."/>
            <person name="Stursova M."/>
            <person name="Spatafora J.W."/>
            <person name="Tedersoo L."/>
            <person name="Vaario L.M."/>
            <person name="Yamada A."/>
            <person name="Yan M."/>
            <person name="Wang P."/>
            <person name="Xu J."/>
            <person name="Bruns T."/>
            <person name="Baldrian P."/>
            <person name="Vilgalys R."/>
            <person name="Dunand C."/>
            <person name="Henrissat B."/>
            <person name="Grigoriev I.V."/>
            <person name="Hibbett D."/>
            <person name="Nagy L.G."/>
            <person name="Martin F.M."/>
        </authorList>
    </citation>
    <scope>NUCLEOTIDE SEQUENCE</scope>
    <source>
        <strain evidence="2">UP504</strain>
    </source>
</reference>
<evidence type="ECO:0000313" key="2">
    <source>
        <dbReference type="EMBL" id="KAF9508353.1"/>
    </source>
</evidence>
<keyword evidence="3" id="KW-1185">Reference proteome</keyword>
<dbReference type="AlphaFoldDB" id="A0A9P6AM75"/>
<evidence type="ECO:0000256" key="1">
    <source>
        <dbReference type="SAM" id="MobiDB-lite"/>
    </source>
</evidence>
<feature type="region of interest" description="Disordered" evidence="1">
    <location>
        <begin position="474"/>
        <end position="518"/>
    </location>
</feature>
<comment type="caution">
    <text evidence="2">The sequence shown here is derived from an EMBL/GenBank/DDBJ whole genome shotgun (WGS) entry which is preliminary data.</text>
</comment>
<feature type="compositionally biased region" description="Low complexity" evidence="1">
    <location>
        <begin position="474"/>
        <end position="508"/>
    </location>
</feature>
<feature type="region of interest" description="Disordered" evidence="1">
    <location>
        <begin position="254"/>
        <end position="306"/>
    </location>
</feature>